<comment type="subcellular location">
    <subcellularLocation>
        <location evidence="1">Nucleus</location>
    </subcellularLocation>
</comment>
<evidence type="ECO:0000256" key="1">
    <source>
        <dbReference type="ARBA" id="ARBA00004123"/>
    </source>
</evidence>
<dbReference type="Pfam" id="PF12031">
    <property type="entry name" value="BAF250_C"/>
    <property type="match status" value="1"/>
</dbReference>
<organism evidence="5 6">
    <name type="scientific">Gnathostoma spinigerum</name>
    <dbReference type="NCBI Taxonomy" id="75299"/>
    <lineage>
        <taxon>Eukaryota</taxon>
        <taxon>Metazoa</taxon>
        <taxon>Ecdysozoa</taxon>
        <taxon>Nematoda</taxon>
        <taxon>Chromadorea</taxon>
        <taxon>Rhabditida</taxon>
        <taxon>Spirurina</taxon>
        <taxon>Gnathostomatomorpha</taxon>
        <taxon>Gnathostomatoidea</taxon>
        <taxon>Gnathostomatidae</taxon>
        <taxon>Gnathostoma</taxon>
    </lineage>
</organism>
<gene>
    <name evidence="5" type="ORF">AB6A40_004192</name>
</gene>
<keyword evidence="6" id="KW-1185">Reference proteome</keyword>
<dbReference type="Proteomes" id="UP001608902">
    <property type="component" value="Unassembled WGS sequence"/>
</dbReference>
<evidence type="ECO:0000313" key="5">
    <source>
        <dbReference type="EMBL" id="MFH4977483.1"/>
    </source>
</evidence>
<dbReference type="SUPFAM" id="SSF48371">
    <property type="entry name" value="ARM repeat"/>
    <property type="match status" value="1"/>
</dbReference>
<dbReference type="PANTHER" id="PTHR12656:SF5">
    <property type="entry name" value="TRITHORAX GROUP PROTEIN OSA"/>
    <property type="match status" value="1"/>
</dbReference>
<feature type="region of interest" description="Disordered" evidence="3">
    <location>
        <begin position="560"/>
        <end position="603"/>
    </location>
</feature>
<sequence length="706" mass="78896">MLSTSFPNAGGMIGEIVLIFGSLFLLEKIDLCDDVYFLSLYCKRLQAEETSILTHGLNVELYSVSDKETAVCIRLCPLPLTPNTLHMLILVHSGRTIHVKNARVPEHLRRHRQEDWLTMRKDEKLTADYFLSRVPKGLGSGASVYFASQLKGLIERAKQAKRPRFFARKMDDIVQSAKHEIDEVVDYEKIDKSCRILNWKEKEQTETYTEKEMNILRSTALSTRDEYRQMIVEKCLAISNVLRGLSFLPGNEVVMSRNAGLIYILGRLLRLCADEQPVARPKSLIKQTLDTTFVKLPNVGTLSEVARTLSPPSDLLEADDDNALMLLETANQLREDAFVIMTHLSVQIDLYDFDSNVSWPVFDGLLHWSVSGCAEAKDPLLPGIICPRNYALETLCKMSVIEHNVDLLISTGPWSRTEMFLKVLAGLLSMNEEVPYREFAIVILSAMCAASEAVCYVVAAETSAIHHLVTFLEVADTNMLSVVQQHGMQALRDNPEMMGTSIGMLRRAATLLQNLCKVPACRKYFLKQQQRLLQFTMSQLMDSRVGAVIADTLFEIQKDDDEDANNNNKKKMEDVNPEHSKPSSESNAVNMDEISQKTKPDEVDCNITMEEKGDEDCSEIETKKSCRSEREGILSNEALLQPPPAKRQKLENGTVLNHLYKNGGPEARPLINGDVESSSESSPTSRTNASALENGTASAGSIQAVA</sequence>
<name>A0ABD6EBS3_9BILA</name>
<dbReference type="EMBL" id="JBGFUD010002334">
    <property type="protein sequence ID" value="MFH4977483.1"/>
    <property type="molecule type" value="Genomic_DNA"/>
</dbReference>
<dbReference type="PANTHER" id="PTHR12656">
    <property type="entry name" value="BRG-1 ASSOCIATED FACTOR 250 BAF250"/>
    <property type="match status" value="1"/>
</dbReference>
<feature type="compositionally biased region" description="Basic and acidic residues" evidence="3">
    <location>
        <begin position="570"/>
        <end position="582"/>
    </location>
</feature>
<proteinExistence type="predicted"/>
<feature type="domain" description="SWI/SNF-like complex subunit BAF250 C-terminal" evidence="4">
    <location>
        <begin position="232"/>
        <end position="505"/>
    </location>
</feature>
<feature type="compositionally biased region" description="Polar residues" evidence="3">
    <location>
        <begin position="683"/>
        <end position="706"/>
    </location>
</feature>
<comment type="caution">
    <text evidence="5">The sequence shown here is derived from an EMBL/GenBank/DDBJ whole genome shotgun (WGS) entry which is preliminary data.</text>
</comment>
<reference evidence="5 6" key="1">
    <citation type="submission" date="2024-08" db="EMBL/GenBank/DDBJ databases">
        <title>Gnathostoma spinigerum genome.</title>
        <authorList>
            <person name="Gonzalez-Bertolin B."/>
            <person name="Monzon S."/>
            <person name="Zaballos A."/>
            <person name="Jimenez P."/>
            <person name="Dekumyoy P."/>
            <person name="Varona S."/>
            <person name="Cuesta I."/>
            <person name="Sumanam S."/>
            <person name="Adisakwattana P."/>
            <person name="Gasser R.B."/>
            <person name="Hernandez-Gonzalez A."/>
            <person name="Young N.D."/>
            <person name="Perteguer M.J."/>
        </authorList>
    </citation>
    <scope>NUCLEOTIDE SEQUENCE [LARGE SCALE GENOMIC DNA]</scope>
    <source>
        <strain evidence="5">AL3</strain>
        <tissue evidence="5">Liver</tissue>
    </source>
</reference>
<evidence type="ECO:0000256" key="3">
    <source>
        <dbReference type="SAM" id="MobiDB-lite"/>
    </source>
</evidence>
<dbReference type="InterPro" id="IPR021906">
    <property type="entry name" value="BAF250/Osa"/>
</dbReference>
<dbReference type="InterPro" id="IPR011989">
    <property type="entry name" value="ARM-like"/>
</dbReference>
<dbReference type="AlphaFoldDB" id="A0ABD6EBS3"/>
<protein>
    <recommendedName>
        <fullName evidence="4">SWI/SNF-like complex subunit BAF250 C-terminal domain-containing protein</fullName>
    </recommendedName>
</protein>
<dbReference type="Gene3D" id="1.25.10.10">
    <property type="entry name" value="Leucine-rich Repeat Variant"/>
    <property type="match status" value="1"/>
</dbReference>
<feature type="region of interest" description="Disordered" evidence="3">
    <location>
        <begin position="657"/>
        <end position="706"/>
    </location>
</feature>
<keyword evidence="2" id="KW-0539">Nucleus</keyword>
<dbReference type="InterPro" id="IPR033388">
    <property type="entry name" value="BAF250_C"/>
</dbReference>
<evidence type="ECO:0000313" key="6">
    <source>
        <dbReference type="Proteomes" id="UP001608902"/>
    </source>
</evidence>
<dbReference type="InterPro" id="IPR016024">
    <property type="entry name" value="ARM-type_fold"/>
</dbReference>
<evidence type="ECO:0000259" key="4">
    <source>
        <dbReference type="Pfam" id="PF12031"/>
    </source>
</evidence>
<dbReference type="GO" id="GO:0005634">
    <property type="term" value="C:nucleus"/>
    <property type="evidence" value="ECO:0007669"/>
    <property type="project" value="UniProtKB-SubCell"/>
</dbReference>
<evidence type="ECO:0000256" key="2">
    <source>
        <dbReference type="ARBA" id="ARBA00023242"/>
    </source>
</evidence>
<accession>A0ABD6EBS3</accession>